<dbReference type="GO" id="GO:0008353">
    <property type="term" value="F:RNA polymerase II CTD heptapeptide repeat kinase activity"/>
    <property type="evidence" value="ECO:0007669"/>
    <property type="project" value="TreeGrafter"/>
</dbReference>
<evidence type="ECO:0000256" key="12">
    <source>
        <dbReference type="RuleBase" id="RU000304"/>
    </source>
</evidence>
<dbReference type="InterPro" id="IPR011009">
    <property type="entry name" value="Kinase-like_dom_sf"/>
</dbReference>
<accession>A0A9W6Z697</accession>
<dbReference type="InterPro" id="IPR000719">
    <property type="entry name" value="Prot_kinase_dom"/>
</dbReference>
<feature type="domain" description="Protein kinase" evidence="14">
    <location>
        <begin position="24"/>
        <end position="391"/>
    </location>
</feature>
<evidence type="ECO:0000256" key="6">
    <source>
        <dbReference type="ARBA" id="ARBA00022840"/>
    </source>
</evidence>
<dbReference type="Gene3D" id="3.30.200.20">
    <property type="entry name" value="Phosphorylase Kinase, domain 1"/>
    <property type="match status" value="2"/>
</dbReference>
<keyword evidence="16" id="KW-1185">Reference proteome</keyword>
<dbReference type="PROSITE" id="PS50011">
    <property type="entry name" value="PROTEIN_KINASE_DOM"/>
    <property type="match status" value="1"/>
</dbReference>
<evidence type="ECO:0000256" key="10">
    <source>
        <dbReference type="ARBA" id="ARBA00042858"/>
    </source>
</evidence>
<keyword evidence="6 11" id="KW-0067">ATP-binding</keyword>
<dbReference type="InterPro" id="IPR017441">
    <property type="entry name" value="Protein_kinase_ATP_BS"/>
</dbReference>
<evidence type="ECO:0000256" key="3">
    <source>
        <dbReference type="ARBA" id="ARBA00022679"/>
    </source>
</evidence>
<name>A0A9W6Z697_9STRA</name>
<dbReference type="GO" id="GO:0005634">
    <property type="term" value="C:nucleus"/>
    <property type="evidence" value="ECO:0007669"/>
    <property type="project" value="TreeGrafter"/>
</dbReference>
<evidence type="ECO:0000256" key="8">
    <source>
        <dbReference type="ARBA" id="ARBA00039612"/>
    </source>
</evidence>
<keyword evidence="3" id="KW-0808">Transferase</keyword>
<feature type="compositionally biased region" description="Gly residues" evidence="13">
    <location>
        <begin position="124"/>
        <end position="153"/>
    </location>
</feature>
<evidence type="ECO:0000256" key="2">
    <source>
        <dbReference type="ARBA" id="ARBA00022527"/>
    </source>
</evidence>
<sequence>MSKPEDIYPKLGVKGGFTRTISSYRRVEQIGEGTYGQVYRCMRVHPNTPYTLKSFALKKIRIHNPSQGLPLTAVREIKTLKTLQHPNMINLEEVISSRGVEWLDEEDEREDERRKRERQTQVGGTQGTGTGEGTGAGAGGTGAGGTGAAGGTGTSKDGKEDKDKAMSAKRYSTGGNLFLSLPYATHDLTGLMDVNYRFTGVQIKHIFKQLLGVIGYMHKEGYVHRDLKCSNILLGENFEVKLADFGLARCIEKRTPWEVNTPKANKKQEEIGGFTNKVITLWYRPPELLLGGVRYSKGVDMWSAGCIFAELICGRPILPGKAEIEQLGLIEGLVGSLDGMKGFREYKIVKTGEWRGGQRRENNIRARFGKRMEEDALRLLEKMLAIDPTER</sequence>
<evidence type="ECO:0000256" key="13">
    <source>
        <dbReference type="SAM" id="MobiDB-lite"/>
    </source>
</evidence>
<feature type="binding site" evidence="11">
    <location>
        <position position="58"/>
    </location>
    <ligand>
        <name>ATP</name>
        <dbReference type="ChEBI" id="CHEBI:30616"/>
    </ligand>
</feature>
<evidence type="ECO:0000256" key="4">
    <source>
        <dbReference type="ARBA" id="ARBA00022741"/>
    </source>
</evidence>
<dbReference type="PROSITE" id="PS00108">
    <property type="entry name" value="PROTEIN_KINASE_ST"/>
    <property type="match status" value="1"/>
</dbReference>
<dbReference type="Pfam" id="PF00069">
    <property type="entry name" value="Pkinase"/>
    <property type="match status" value="2"/>
</dbReference>
<evidence type="ECO:0000256" key="11">
    <source>
        <dbReference type="PROSITE-ProRule" id="PRU10141"/>
    </source>
</evidence>
<evidence type="ECO:0000313" key="16">
    <source>
        <dbReference type="Proteomes" id="UP001165082"/>
    </source>
</evidence>
<dbReference type="PROSITE" id="PS00107">
    <property type="entry name" value="PROTEIN_KINASE_ATP"/>
    <property type="match status" value="1"/>
</dbReference>
<evidence type="ECO:0000259" key="14">
    <source>
        <dbReference type="PROSITE" id="PS50011"/>
    </source>
</evidence>
<reference evidence="15" key="1">
    <citation type="submission" date="2022-07" db="EMBL/GenBank/DDBJ databases">
        <title>Genome analysis of Parmales, a sister group of diatoms, reveals the evolutionary specialization of diatoms from phago-mixotrophs to photoautotrophs.</title>
        <authorList>
            <person name="Ban H."/>
            <person name="Sato S."/>
            <person name="Yoshikawa S."/>
            <person name="Kazumasa Y."/>
            <person name="Nakamura Y."/>
            <person name="Ichinomiya M."/>
            <person name="Saitoh K."/>
            <person name="Sato N."/>
            <person name="Blanc-Mathieu R."/>
            <person name="Endo H."/>
            <person name="Kuwata A."/>
            <person name="Ogata H."/>
        </authorList>
    </citation>
    <scope>NUCLEOTIDE SEQUENCE</scope>
</reference>
<organism evidence="15 16">
    <name type="scientific">Triparma retinervis</name>
    <dbReference type="NCBI Taxonomy" id="2557542"/>
    <lineage>
        <taxon>Eukaryota</taxon>
        <taxon>Sar</taxon>
        <taxon>Stramenopiles</taxon>
        <taxon>Ochrophyta</taxon>
        <taxon>Bolidophyceae</taxon>
        <taxon>Parmales</taxon>
        <taxon>Triparmaceae</taxon>
        <taxon>Triparma</taxon>
    </lineage>
</organism>
<evidence type="ECO:0000256" key="7">
    <source>
        <dbReference type="ARBA" id="ARBA00038543"/>
    </source>
</evidence>
<dbReference type="AlphaFoldDB" id="A0A9W6Z697"/>
<comment type="subunit">
    <text evidence="7">May form a complex composed of at least the catalytic subunit CRK2 and a cyclin.</text>
</comment>
<dbReference type="FunFam" id="1.10.510.10:FF:000624">
    <property type="entry name" value="Mitogen-activated protein kinase"/>
    <property type="match status" value="1"/>
</dbReference>
<evidence type="ECO:0000313" key="15">
    <source>
        <dbReference type="EMBL" id="GMH48912.1"/>
    </source>
</evidence>
<keyword evidence="5" id="KW-0418">Kinase</keyword>
<evidence type="ECO:0000256" key="1">
    <source>
        <dbReference type="ARBA" id="ARBA00006485"/>
    </source>
</evidence>
<proteinExistence type="inferred from homology"/>
<dbReference type="PANTHER" id="PTHR24056">
    <property type="entry name" value="CELL DIVISION PROTEIN KINASE"/>
    <property type="match status" value="1"/>
</dbReference>
<dbReference type="Proteomes" id="UP001165082">
    <property type="component" value="Unassembled WGS sequence"/>
</dbReference>
<evidence type="ECO:0000256" key="5">
    <source>
        <dbReference type="ARBA" id="ARBA00022777"/>
    </source>
</evidence>
<dbReference type="InterPro" id="IPR008271">
    <property type="entry name" value="Ser/Thr_kinase_AS"/>
</dbReference>
<dbReference type="EMBL" id="BRXZ01003167">
    <property type="protein sequence ID" value="GMH48912.1"/>
    <property type="molecule type" value="Genomic_DNA"/>
</dbReference>
<dbReference type="GO" id="GO:0032968">
    <property type="term" value="P:positive regulation of transcription elongation by RNA polymerase II"/>
    <property type="evidence" value="ECO:0007669"/>
    <property type="project" value="TreeGrafter"/>
</dbReference>
<dbReference type="GO" id="GO:0005524">
    <property type="term" value="F:ATP binding"/>
    <property type="evidence" value="ECO:0007669"/>
    <property type="project" value="UniProtKB-UniRule"/>
</dbReference>
<feature type="region of interest" description="Disordered" evidence="13">
    <location>
        <begin position="103"/>
        <end position="167"/>
    </location>
</feature>
<protein>
    <recommendedName>
        <fullName evidence="8">Cyclin-dependent kinase 2 homolog</fullName>
    </recommendedName>
    <alternativeName>
        <fullName evidence="9">Cell division control protein 2 homolog</fullName>
    </alternativeName>
    <alternativeName>
        <fullName evidence="10">cdc2-related kinase 2</fullName>
    </alternativeName>
</protein>
<comment type="similarity">
    <text evidence="1">Belongs to the protein kinase superfamily. CMGC Ser/Thr protein kinase family. CDC2/CDKX subfamily.</text>
</comment>
<keyword evidence="2 12" id="KW-0723">Serine/threonine-protein kinase</keyword>
<dbReference type="OrthoDB" id="28397at2759"/>
<evidence type="ECO:0000256" key="9">
    <source>
        <dbReference type="ARBA" id="ARBA00041902"/>
    </source>
</evidence>
<comment type="caution">
    <text evidence="15">The sequence shown here is derived from an EMBL/GenBank/DDBJ whole genome shotgun (WGS) entry which is preliminary data.</text>
</comment>
<dbReference type="InterPro" id="IPR050108">
    <property type="entry name" value="CDK"/>
</dbReference>
<feature type="compositionally biased region" description="Basic and acidic residues" evidence="13">
    <location>
        <begin position="156"/>
        <end position="166"/>
    </location>
</feature>
<keyword evidence="4 11" id="KW-0547">Nucleotide-binding</keyword>
<dbReference type="PANTHER" id="PTHR24056:SF546">
    <property type="entry name" value="CYCLIN-DEPENDENT KINASE 12"/>
    <property type="match status" value="1"/>
</dbReference>
<dbReference type="GO" id="GO:0000307">
    <property type="term" value="C:cyclin-dependent protein kinase holoenzyme complex"/>
    <property type="evidence" value="ECO:0007669"/>
    <property type="project" value="TreeGrafter"/>
</dbReference>
<gene>
    <name evidence="15" type="ORF">TrRE_jg5488</name>
</gene>
<dbReference type="Gene3D" id="1.10.510.10">
    <property type="entry name" value="Transferase(Phosphotransferase) domain 1"/>
    <property type="match status" value="1"/>
</dbReference>
<dbReference type="SMART" id="SM00220">
    <property type="entry name" value="S_TKc"/>
    <property type="match status" value="1"/>
</dbReference>
<dbReference type="SUPFAM" id="SSF56112">
    <property type="entry name" value="Protein kinase-like (PK-like)"/>
    <property type="match status" value="1"/>
</dbReference>